<dbReference type="EMBL" id="FNAK01000002">
    <property type="protein sequence ID" value="SDD65730.1"/>
    <property type="molecule type" value="Genomic_DNA"/>
</dbReference>
<dbReference type="RefSeq" id="WP_068306237.1">
    <property type="nucleotide sequence ID" value="NZ_FNAK01000002.1"/>
</dbReference>
<sequence>MKEIKAFIHRNRISDVVHELKQSGYKYISVVDVLGLLKALSSQEQQYSVDLGTKVVSEVKLELVCDDHQLDDAIDIISRQGRTGQKTAGWIYVTEVEQAIKIDGG</sequence>
<name>A0A1G6WIE4_9PROT</name>
<dbReference type="GO" id="GO:0005829">
    <property type="term" value="C:cytosol"/>
    <property type="evidence" value="ECO:0007669"/>
    <property type="project" value="TreeGrafter"/>
</dbReference>
<dbReference type="InterPro" id="IPR015867">
    <property type="entry name" value="N-reg_PII/ATP_PRibTrfase_C"/>
</dbReference>
<accession>A0A1G6WIE4</accession>
<gene>
    <name evidence="2" type="ORF">SAMN04488071_1122</name>
</gene>
<evidence type="ECO:0000313" key="2">
    <source>
        <dbReference type="EMBL" id="SDD65730.1"/>
    </source>
</evidence>
<dbReference type="PRINTS" id="PR00340">
    <property type="entry name" value="PIIGLNB"/>
</dbReference>
<dbReference type="PANTHER" id="PTHR30115:SF11">
    <property type="entry name" value="NITROGEN REGULATORY PROTEIN P-II HOMOLOG"/>
    <property type="match status" value="1"/>
</dbReference>
<reference evidence="2 3" key="1">
    <citation type="submission" date="2016-10" db="EMBL/GenBank/DDBJ databases">
        <authorList>
            <person name="de Groot N.N."/>
        </authorList>
    </citation>
    <scope>NUCLEOTIDE SEQUENCE [LARGE SCALE GENOMIC DNA]</scope>
    <source>
        <strain evidence="2 3">CGMCC 1.9109</strain>
    </source>
</reference>
<proteinExistence type="predicted"/>
<dbReference type="SMART" id="SM00938">
    <property type="entry name" value="P-II"/>
    <property type="match status" value="1"/>
</dbReference>
<dbReference type="Pfam" id="PF00543">
    <property type="entry name" value="P-II"/>
    <property type="match status" value="1"/>
</dbReference>
<keyword evidence="3" id="KW-1185">Reference proteome</keyword>
<dbReference type="InterPro" id="IPR002187">
    <property type="entry name" value="N-reg_PII"/>
</dbReference>
<dbReference type="GO" id="GO:0005524">
    <property type="term" value="F:ATP binding"/>
    <property type="evidence" value="ECO:0007669"/>
    <property type="project" value="TreeGrafter"/>
</dbReference>
<dbReference type="SUPFAM" id="SSF54913">
    <property type="entry name" value="GlnB-like"/>
    <property type="match status" value="1"/>
</dbReference>
<dbReference type="PROSITE" id="PS51343">
    <property type="entry name" value="PII_GLNB_DOM"/>
    <property type="match status" value="1"/>
</dbReference>
<dbReference type="GO" id="GO:0030234">
    <property type="term" value="F:enzyme regulator activity"/>
    <property type="evidence" value="ECO:0007669"/>
    <property type="project" value="InterPro"/>
</dbReference>
<evidence type="ECO:0000256" key="1">
    <source>
        <dbReference type="ARBA" id="ARBA00015681"/>
    </source>
</evidence>
<organism evidence="2 3">
    <name type="scientific">Kordiimonas lacus</name>
    <dbReference type="NCBI Taxonomy" id="637679"/>
    <lineage>
        <taxon>Bacteria</taxon>
        <taxon>Pseudomonadati</taxon>
        <taxon>Pseudomonadota</taxon>
        <taxon>Alphaproteobacteria</taxon>
        <taxon>Kordiimonadales</taxon>
        <taxon>Kordiimonadaceae</taxon>
        <taxon>Kordiimonas</taxon>
    </lineage>
</organism>
<dbReference type="AlphaFoldDB" id="A0A1G6WIE4"/>
<dbReference type="PANTHER" id="PTHR30115">
    <property type="entry name" value="NITROGEN REGULATORY PROTEIN P-II"/>
    <property type="match status" value="1"/>
</dbReference>
<dbReference type="OrthoDB" id="8480258at2"/>
<protein>
    <recommendedName>
        <fullName evidence="1">Nitrogen regulatory protein P-II</fullName>
    </recommendedName>
</protein>
<dbReference type="STRING" id="637679.GCA_001550055_02837"/>
<dbReference type="GO" id="GO:0006808">
    <property type="term" value="P:regulation of nitrogen utilization"/>
    <property type="evidence" value="ECO:0007669"/>
    <property type="project" value="InterPro"/>
</dbReference>
<dbReference type="InterPro" id="IPR011322">
    <property type="entry name" value="N-reg_PII-like_a/b"/>
</dbReference>
<dbReference type="Proteomes" id="UP000183685">
    <property type="component" value="Unassembled WGS sequence"/>
</dbReference>
<evidence type="ECO:0000313" key="3">
    <source>
        <dbReference type="Proteomes" id="UP000183685"/>
    </source>
</evidence>
<dbReference type="Gene3D" id="3.30.70.120">
    <property type="match status" value="1"/>
</dbReference>